<feature type="compositionally biased region" description="Low complexity" evidence="6">
    <location>
        <begin position="1168"/>
        <end position="1195"/>
    </location>
</feature>
<dbReference type="InterPro" id="IPR051940">
    <property type="entry name" value="Chitin_bind-dev_reg"/>
</dbReference>
<feature type="compositionally biased region" description="Polar residues" evidence="6">
    <location>
        <begin position="1150"/>
        <end position="1167"/>
    </location>
</feature>
<evidence type="ECO:0000313" key="8">
    <source>
        <dbReference type="EMBL" id="CAH2988059.1"/>
    </source>
</evidence>
<dbReference type="InterPro" id="IPR002557">
    <property type="entry name" value="Chitin-bd_dom"/>
</dbReference>
<feature type="compositionally biased region" description="Polar residues" evidence="6">
    <location>
        <begin position="1196"/>
        <end position="1231"/>
    </location>
</feature>
<dbReference type="PANTHER" id="PTHR23301:SF0">
    <property type="entry name" value="CHITIN-BINDING TYPE-2 DOMAIN-CONTAINING PROTEIN-RELATED"/>
    <property type="match status" value="1"/>
</dbReference>
<feature type="region of interest" description="Disordered" evidence="6">
    <location>
        <begin position="994"/>
        <end position="1015"/>
    </location>
</feature>
<feature type="region of interest" description="Disordered" evidence="6">
    <location>
        <begin position="717"/>
        <end position="736"/>
    </location>
</feature>
<feature type="region of interest" description="Disordered" evidence="6">
    <location>
        <begin position="1114"/>
        <end position="1246"/>
    </location>
</feature>
<feature type="compositionally biased region" description="Polar residues" evidence="6">
    <location>
        <begin position="456"/>
        <end position="465"/>
    </location>
</feature>
<name>A0ABN8L9Z6_CHISP</name>
<keyword evidence="9" id="KW-1185">Reference proteome</keyword>
<gene>
    <name evidence="8" type="ORF">CHILSU_LOCUS7579</name>
</gene>
<keyword evidence="2" id="KW-0732">Signal</keyword>
<dbReference type="SUPFAM" id="SSF57625">
    <property type="entry name" value="Invertebrate chitin-binding proteins"/>
    <property type="match status" value="9"/>
</dbReference>
<feature type="region of interest" description="Disordered" evidence="6">
    <location>
        <begin position="456"/>
        <end position="484"/>
    </location>
</feature>
<feature type="domain" description="Chitin-binding type-2" evidence="7">
    <location>
        <begin position="483"/>
        <end position="539"/>
    </location>
</feature>
<feature type="domain" description="Chitin-binding type-2" evidence="7">
    <location>
        <begin position="1047"/>
        <end position="1103"/>
    </location>
</feature>
<dbReference type="PROSITE" id="PS50940">
    <property type="entry name" value="CHIT_BIND_II"/>
    <property type="match status" value="9"/>
</dbReference>
<organism evidence="8 9">
    <name type="scientific">Chilo suppressalis</name>
    <name type="common">Asiatic rice borer moth</name>
    <dbReference type="NCBI Taxonomy" id="168631"/>
    <lineage>
        <taxon>Eukaryota</taxon>
        <taxon>Metazoa</taxon>
        <taxon>Ecdysozoa</taxon>
        <taxon>Arthropoda</taxon>
        <taxon>Hexapoda</taxon>
        <taxon>Insecta</taxon>
        <taxon>Pterygota</taxon>
        <taxon>Neoptera</taxon>
        <taxon>Endopterygota</taxon>
        <taxon>Lepidoptera</taxon>
        <taxon>Glossata</taxon>
        <taxon>Ditrysia</taxon>
        <taxon>Pyraloidea</taxon>
        <taxon>Crambidae</taxon>
        <taxon>Crambinae</taxon>
        <taxon>Chilo</taxon>
    </lineage>
</organism>
<feature type="compositionally biased region" description="Polar residues" evidence="6">
    <location>
        <begin position="589"/>
        <end position="604"/>
    </location>
</feature>
<feature type="region of interest" description="Disordered" evidence="6">
    <location>
        <begin position="589"/>
        <end position="684"/>
    </location>
</feature>
<feature type="compositionally biased region" description="Polar residues" evidence="6">
    <location>
        <begin position="417"/>
        <end position="441"/>
    </location>
</feature>
<keyword evidence="3" id="KW-0677">Repeat</keyword>
<feature type="compositionally biased region" description="Low complexity" evidence="6">
    <location>
        <begin position="380"/>
        <end position="416"/>
    </location>
</feature>
<feature type="non-terminal residue" evidence="8">
    <location>
        <position position="1538"/>
    </location>
</feature>
<evidence type="ECO:0000256" key="5">
    <source>
        <dbReference type="ARBA" id="ARBA00023180"/>
    </source>
</evidence>
<feature type="domain" description="Chitin-binding type-2" evidence="7">
    <location>
        <begin position="143"/>
        <end position="201"/>
    </location>
</feature>
<dbReference type="Pfam" id="PF01607">
    <property type="entry name" value="CBM_14"/>
    <property type="match status" value="9"/>
</dbReference>
<keyword evidence="5" id="KW-0325">Glycoprotein</keyword>
<feature type="compositionally biased region" description="Low complexity" evidence="6">
    <location>
        <begin position="613"/>
        <end position="649"/>
    </location>
</feature>
<evidence type="ECO:0000256" key="3">
    <source>
        <dbReference type="ARBA" id="ARBA00022737"/>
    </source>
</evidence>
<dbReference type="InterPro" id="IPR036508">
    <property type="entry name" value="Chitin-bd_dom_sf"/>
</dbReference>
<keyword evidence="4" id="KW-1015">Disulfide bond</keyword>
<feature type="compositionally biased region" description="Polar residues" evidence="6">
    <location>
        <begin position="872"/>
        <end position="887"/>
    </location>
</feature>
<evidence type="ECO:0000313" key="9">
    <source>
        <dbReference type="Proteomes" id="UP001153292"/>
    </source>
</evidence>
<evidence type="ECO:0000256" key="6">
    <source>
        <dbReference type="SAM" id="MobiDB-lite"/>
    </source>
</evidence>
<feature type="compositionally biased region" description="Polar residues" evidence="6">
    <location>
        <begin position="650"/>
        <end position="679"/>
    </location>
</feature>
<dbReference type="EMBL" id="OU963921">
    <property type="protein sequence ID" value="CAH2988059.1"/>
    <property type="molecule type" value="Genomic_DNA"/>
</dbReference>
<feature type="compositionally biased region" description="Low complexity" evidence="6">
    <location>
        <begin position="470"/>
        <end position="484"/>
    </location>
</feature>
<feature type="compositionally biased region" description="Polar residues" evidence="6">
    <location>
        <begin position="1114"/>
        <end position="1143"/>
    </location>
</feature>
<feature type="compositionally biased region" description="Polar residues" evidence="6">
    <location>
        <begin position="994"/>
        <end position="1008"/>
    </location>
</feature>
<feature type="domain" description="Chitin-binding type-2" evidence="7">
    <location>
        <begin position="1400"/>
        <end position="1456"/>
    </location>
</feature>
<feature type="region of interest" description="Disordered" evidence="6">
    <location>
        <begin position="370"/>
        <end position="441"/>
    </location>
</feature>
<dbReference type="Gene3D" id="2.170.140.10">
    <property type="entry name" value="Chitin binding domain"/>
    <property type="match status" value="9"/>
</dbReference>
<feature type="compositionally biased region" description="Polar residues" evidence="6">
    <location>
        <begin position="899"/>
        <end position="956"/>
    </location>
</feature>
<dbReference type="PANTHER" id="PTHR23301">
    <property type="entry name" value="CHITIN BINDING PERITROPHIN-A"/>
    <property type="match status" value="1"/>
</dbReference>
<sequence>NGCVLCIFRHTVSKFDLRTVFKNNFQKEFLNVTCSDVIEMTKALHLLLLLVALSAALAFPTDCPTAGEQLLPHDSDCSLYYQCVHGSKVVRNCAPGTHFDFKLQICNWPFLVNCKQAPTITTTTQSSATTKVTPSIDGVEKLPNGCPADFGTHLLLPHETDCAKYYTCNNGDRILMRCAAGTLFNVNLQLCDWPDSVNCNQQATIPTTSSPVTTTYLPLTTTHSPLSTTNSPLTTTSPRGTEQPTPATTSDNDKNDNDNEPPTNEIDKFPNGCPVNHYIHLLLPHEHDCAKFYACDHGRKILRDCAQGTLFDVQLQVCNFPHLVNCNATATTTVKTTSSEAATSVHTPTTNKDEDIDEDLKETAIESTISEAPSTKEGEISTTGITTEPSSTTDYKYITTDSIDDQTTSGSTDGVTKNVTTTLDYNTPSGSGTTKDTDEASTTDITNAIPDVTSTQAAIENSSTTERSDNTTMPPTTSSSPVTPICSPGTFGNVPHPELCNSFYMCAGGTATQLFCSSGFEFDPQRRTCVPIAPGGCTLGSMTTGPPVWSTTTVLSTSNDDQTESTGINYSTTPSIIINTVTEDEDNITVSSITPPAASTITDNGSDRTTLETNSTITTPSSVPSTSYFGTDSTNTAETDTTKTTAITSHETTSSETDRPNGTSTVEPNSSTNHVSTGSATQTTTDVITTEAATELPTRQTTDSLVTDGTTREVITTEGSTEPSIGPDNTTLPTTTIVSTTPEVTGSYSTIETDVTTIASTTSSSPAPPICPPGSFGNVPHPELCNSFFMCAGGTATQLFCSSGFEFDRERRTCVPIAPGGCTLGSVTTGPPVWSTTTVLSTSNNDQTESYSTTPSVSTVTEDEDNITVSSITPPAASTITDNGSDLTTLETNSTITTPSSVLSTSSFGTESTNTAETDTMKTTAITSNETTSSETDRLNGTSTVEPNSSTNHVSIGSATQTTTDVITTEAATELPTRQTTDSLVTDGTTREVITSEGSTESSLGPDNTTLPTTTIVSTTPEVTGSYSTIETDVRTISPTTSSSPAPPICPPGTFGNIPHPELCNSFFMCAGGTATQLFCSSGFEFDRERRTCVPIAPGGCTLGSVTTGSPVWSTTTELSTSNNDQTESTGINYSTTPSVSTVTEDEDNITVSSITPPAASTITDNGSDLTTLETNSTTTTPSSVPSTSSFGTESTNTAETDITKTTAITSNETTSSETDRPNGTSTVEPNSSTYQISTGSTTQTTTDVITTEAATETPTRQTTDTLVTDGTTREVITTKGSTESSIGPDNTTLPITTVVSTTPEVTGLYSTTEADITTIAPTTSSSPAPPICPPGTFGNIPHPELCNSFFMCAGGIATQLFCSSGFEFDRERRTCVAIAPGGCSMSTVAPFGLSKNEERKICPEVISTVVPHSDICNAYYVCEQGVHTQLYCSRGYEFDSETKRCELISAGGCSQKKSKDANINENATILDVRSITTDSLCENEPDDNLLPHLEKCNAFYKCSNGKALELFCEEGLEFNHNTKACIPISGDGCTSRK</sequence>
<feature type="domain" description="Chitin-binding type-2" evidence="7">
    <location>
        <begin position="60"/>
        <end position="116"/>
    </location>
</feature>
<protein>
    <recommendedName>
        <fullName evidence="7">Chitin-binding type-2 domain-containing protein</fullName>
    </recommendedName>
</protein>
<reference evidence="8" key="1">
    <citation type="submission" date="2021-12" db="EMBL/GenBank/DDBJ databases">
        <authorList>
            <person name="King R."/>
        </authorList>
    </citation>
    <scope>NUCLEOTIDE SEQUENCE</scope>
</reference>
<evidence type="ECO:0000256" key="4">
    <source>
        <dbReference type="ARBA" id="ARBA00023157"/>
    </source>
</evidence>
<accession>A0ABN8L9Z6</accession>
<feature type="compositionally biased region" description="Low complexity" evidence="6">
    <location>
        <begin position="210"/>
        <end position="238"/>
    </location>
</feature>
<keyword evidence="1" id="KW-0147">Chitin-binding</keyword>
<evidence type="ECO:0000256" key="2">
    <source>
        <dbReference type="ARBA" id="ARBA00022729"/>
    </source>
</evidence>
<feature type="region of interest" description="Disordered" evidence="6">
    <location>
        <begin position="872"/>
        <end position="956"/>
    </location>
</feature>
<feature type="compositionally biased region" description="Polar residues" evidence="6">
    <location>
        <begin position="717"/>
        <end position="729"/>
    </location>
</feature>
<evidence type="ECO:0000256" key="1">
    <source>
        <dbReference type="ARBA" id="ARBA00022669"/>
    </source>
</evidence>
<feature type="compositionally biased region" description="Low complexity" evidence="6">
    <location>
        <begin position="888"/>
        <end position="898"/>
    </location>
</feature>
<dbReference type="Proteomes" id="UP001153292">
    <property type="component" value="Chromosome 28"/>
</dbReference>
<feature type="compositionally biased region" description="Low complexity" evidence="6">
    <location>
        <begin position="1232"/>
        <end position="1246"/>
    </location>
</feature>
<feature type="domain" description="Chitin-binding type-2" evidence="7">
    <location>
        <begin position="1479"/>
        <end position="1536"/>
    </location>
</feature>
<feature type="region of interest" description="Disordered" evidence="6">
    <location>
        <begin position="210"/>
        <end position="269"/>
    </location>
</feature>
<evidence type="ECO:0000259" key="7">
    <source>
        <dbReference type="PROSITE" id="PS50940"/>
    </source>
</evidence>
<feature type="domain" description="Chitin-binding type-2" evidence="7">
    <location>
        <begin position="1330"/>
        <end position="1386"/>
    </location>
</feature>
<feature type="domain" description="Chitin-binding type-2" evidence="7">
    <location>
        <begin position="270"/>
        <end position="328"/>
    </location>
</feature>
<feature type="compositionally biased region" description="Polar residues" evidence="6">
    <location>
        <begin position="239"/>
        <end position="250"/>
    </location>
</feature>
<proteinExistence type="predicted"/>
<feature type="domain" description="Chitin-binding type-2" evidence="7">
    <location>
        <begin position="768"/>
        <end position="824"/>
    </location>
</feature>
<dbReference type="SMART" id="SM00494">
    <property type="entry name" value="ChtBD2"/>
    <property type="match status" value="9"/>
</dbReference>